<keyword evidence="6" id="KW-1185">Reference proteome</keyword>
<dbReference type="PANTHER" id="PTHR32347">
    <property type="entry name" value="EFFLUX SYSTEM COMPONENT YKNX-RELATED"/>
    <property type="match status" value="1"/>
</dbReference>
<feature type="coiled-coil region" evidence="3">
    <location>
        <begin position="104"/>
        <end position="131"/>
    </location>
</feature>
<gene>
    <name evidence="5" type="ORF">ABC974_20705</name>
</gene>
<evidence type="ECO:0000256" key="2">
    <source>
        <dbReference type="ARBA" id="ARBA00023054"/>
    </source>
</evidence>
<dbReference type="Gene3D" id="1.10.287.470">
    <property type="entry name" value="Helix hairpin bin"/>
    <property type="match status" value="1"/>
</dbReference>
<evidence type="ECO:0000259" key="4">
    <source>
        <dbReference type="Pfam" id="PF25989"/>
    </source>
</evidence>
<dbReference type="EMBL" id="JBDIME010000023">
    <property type="protein sequence ID" value="MEN2792062.1"/>
    <property type="molecule type" value="Genomic_DNA"/>
</dbReference>
<proteinExistence type="predicted"/>
<dbReference type="Gene3D" id="2.40.50.100">
    <property type="match status" value="1"/>
</dbReference>
<dbReference type="Gene3D" id="2.40.420.20">
    <property type="match status" value="1"/>
</dbReference>
<dbReference type="SUPFAM" id="SSF56954">
    <property type="entry name" value="Outer membrane efflux proteins (OEP)"/>
    <property type="match status" value="1"/>
</dbReference>
<dbReference type="RefSeq" id="WP_343890128.1">
    <property type="nucleotide sequence ID" value="NZ_BAAAEH010000029.1"/>
</dbReference>
<dbReference type="InterPro" id="IPR058637">
    <property type="entry name" value="YknX-like_C"/>
</dbReference>
<reference evidence="5 6" key="1">
    <citation type="submission" date="2024-05" db="EMBL/GenBank/DDBJ databases">
        <authorList>
            <person name="Liu Q."/>
            <person name="Xin Y.-H."/>
        </authorList>
    </citation>
    <scope>NUCLEOTIDE SEQUENCE [LARGE SCALE GENOMIC DNA]</scope>
    <source>
        <strain evidence="5 6">CGMCC 1.10181</strain>
    </source>
</reference>
<dbReference type="Proteomes" id="UP001419910">
    <property type="component" value="Unassembled WGS sequence"/>
</dbReference>
<accession>A0ABU9Y8M0</accession>
<name>A0ABU9Y8M0_9SPHN</name>
<keyword evidence="2 3" id="KW-0175">Coiled coil</keyword>
<comment type="caution">
    <text evidence="5">The sequence shown here is derived from an EMBL/GenBank/DDBJ whole genome shotgun (WGS) entry which is preliminary data.</text>
</comment>
<dbReference type="PANTHER" id="PTHR32347:SF29">
    <property type="entry name" value="UPF0194 MEMBRANE PROTEIN YBHG"/>
    <property type="match status" value="1"/>
</dbReference>
<organism evidence="5 6">
    <name type="scientific">Sphingomonas oligophenolica</name>
    <dbReference type="NCBI Taxonomy" id="301154"/>
    <lineage>
        <taxon>Bacteria</taxon>
        <taxon>Pseudomonadati</taxon>
        <taxon>Pseudomonadota</taxon>
        <taxon>Alphaproteobacteria</taxon>
        <taxon>Sphingomonadales</taxon>
        <taxon>Sphingomonadaceae</taxon>
        <taxon>Sphingomonas</taxon>
    </lineage>
</organism>
<feature type="domain" description="YknX-like C-terminal permuted SH3-like" evidence="4">
    <location>
        <begin position="332"/>
        <end position="398"/>
    </location>
</feature>
<evidence type="ECO:0000313" key="6">
    <source>
        <dbReference type="Proteomes" id="UP001419910"/>
    </source>
</evidence>
<comment type="subcellular location">
    <subcellularLocation>
        <location evidence="1">Cell envelope</location>
    </subcellularLocation>
</comment>
<evidence type="ECO:0000256" key="3">
    <source>
        <dbReference type="SAM" id="Coils"/>
    </source>
</evidence>
<dbReference type="Pfam" id="PF25989">
    <property type="entry name" value="YknX_C"/>
    <property type="match status" value="1"/>
</dbReference>
<evidence type="ECO:0000313" key="5">
    <source>
        <dbReference type="EMBL" id="MEN2792062.1"/>
    </source>
</evidence>
<evidence type="ECO:0000256" key="1">
    <source>
        <dbReference type="ARBA" id="ARBA00004196"/>
    </source>
</evidence>
<protein>
    <submittedName>
        <fullName evidence="5">HlyD family efflux transporter periplasmic adaptor subunit</fullName>
    </submittedName>
</protein>
<sequence length="399" mass="42156">MTKFVTGPRIIMALVAIALGVALFFAIRTPAIDVETGAVDVGPMAVTINDQGETRVRDMYTVSAPITGELLRVPLKPGAAVIAGRTVLARIRPAEPGALDARTLAQTEATIRALDAQAASAQSQVREAAAAQLLAERQLDRTRKLSARGFVTQASLDQAQAARDRARATSAAARQAAASARYNLDAARAGLIAPGSTGRSRGDVTVTGPVSGTVLTVPQESARVVVAGTPLVTIGDPANLEIVTDLLSADAVRVLPGADVAIEDWGGDRPLRGKVRLVEPYGFLKISALGVEEQRVNVVIDFADPRTAWERLGHGFRANVRITVWSSSKVRRVPISAIFRHRDLWSAFVVDKTGHARLRQVAIGKINDEVAEVRGGLAVGDRVILHPGDAVADGVKVRG</sequence>
<dbReference type="InterPro" id="IPR050465">
    <property type="entry name" value="UPF0194_transport"/>
</dbReference>